<reference evidence="7 8" key="1">
    <citation type="journal article" date="2015" name="Genome Biol. Evol.">
        <title>Comparative Genomics of a Bacterivorous Green Alga Reveals Evolutionary Causalities and Consequences of Phago-Mixotrophic Mode of Nutrition.</title>
        <authorList>
            <person name="Burns J.A."/>
            <person name="Paasch A."/>
            <person name="Narechania A."/>
            <person name="Kim E."/>
        </authorList>
    </citation>
    <scope>NUCLEOTIDE SEQUENCE [LARGE SCALE GENOMIC DNA]</scope>
    <source>
        <strain evidence="7 8">PLY_AMNH</strain>
    </source>
</reference>
<evidence type="ECO:0000256" key="1">
    <source>
        <dbReference type="ARBA" id="ARBA00022723"/>
    </source>
</evidence>
<feature type="domain" description="RING-type" evidence="6">
    <location>
        <begin position="364"/>
        <end position="403"/>
    </location>
</feature>
<dbReference type="Proteomes" id="UP001190700">
    <property type="component" value="Unassembled WGS sequence"/>
</dbReference>
<dbReference type="InterPro" id="IPR001841">
    <property type="entry name" value="Znf_RING"/>
</dbReference>
<dbReference type="SMART" id="SM00184">
    <property type="entry name" value="RING"/>
    <property type="match status" value="1"/>
</dbReference>
<keyword evidence="2 4" id="KW-0863">Zinc-finger</keyword>
<evidence type="ECO:0000256" key="2">
    <source>
        <dbReference type="ARBA" id="ARBA00022771"/>
    </source>
</evidence>
<comment type="caution">
    <text evidence="7">The sequence shown here is derived from an EMBL/GenBank/DDBJ whole genome shotgun (WGS) entry which is preliminary data.</text>
</comment>
<name>A0AAE0EZB1_9CHLO</name>
<accession>A0AAE0EZB1</accession>
<dbReference type="InterPro" id="IPR013083">
    <property type="entry name" value="Znf_RING/FYVE/PHD"/>
</dbReference>
<dbReference type="PANTHER" id="PTHR46858:SF6">
    <property type="entry name" value="LIGASE, PUTATIVE-RELATED"/>
    <property type="match status" value="1"/>
</dbReference>
<dbReference type="GO" id="GO:0016567">
    <property type="term" value="P:protein ubiquitination"/>
    <property type="evidence" value="ECO:0007669"/>
    <property type="project" value="TreeGrafter"/>
</dbReference>
<dbReference type="GO" id="GO:0008270">
    <property type="term" value="F:zinc ion binding"/>
    <property type="evidence" value="ECO:0007669"/>
    <property type="project" value="UniProtKB-KW"/>
</dbReference>
<keyword evidence="8" id="KW-1185">Reference proteome</keyword>
<proteinExistence type="predicted"/>
<evidence type="ECO:0000313" key="8">
    <source>
        <dbReference type="Proteomes" id="UP001190700"/>
    </source>
</evidence>
<dbReference type="InterPro" id="IPR036770">
    <property type="entry name" value="Ankyrin_rpt-contain_sf"/>
</dbReference>
<protein>
    <recommendedName>
        <fullName evidence="6">RING-type domain-containing protein</fullName>
    </recommendedName>
</protein>
<feature type="compositionally biased region" description="Basic and acidic residues" evidence="5">
    <location>
        <begin position="225"/>
        <end position="238"/>
    </location>
</feature>
<dbReference type="EMBL" id="LGRX02029964">
    <property type="protein sequence ID" value="KAK3246306.1"/>
    <property type="molecule type" value="Genomic_DNA"/>
</dbReference>
<dbReference type="AlphaFoldDB" id="A0AAE0EZB1"/>
<feature type="compositionally biased region" description="Basic residues" evidence="5">
    <location>
        <begin position="94"/>
        <end position="106"/>
    </location>
</feature>
<evidence type="ECO:0000256" key="5">
    <source>
        <dbReference type="SAM" id="MobiDB-lite"/>
    </source>
</evidence>
<dbReference type="PANTHER" id="PTHR46858">
    <property type="entry name" value="OS05G0521000 PROTEIN"/>
    <property type="match status" value="1"/>
</dbReference>
<dbReference type="Gene3D" id="3.30.40.10">
    <property type="entry name" value="Zinc/RING finger domain, C3HC4 (zinc finger)"/>
    <property type="match status" value="1"/>
</dbReference>
<keyword evidence="1" id="KW-0479">Metal-binding</keyword>
<dbReference type="Pfam" id="PF13920">
    <property type="entry name" value="zf-C3HC4_3"/>
    <property type="match status" value="1"/>
</dbReference>
<feature type="compositionally biased region" description="Polar residues" evidence="5">
    <location>
        <begin position="159"/>
        <end position="179"/>
    </location>
</feature>
<evidence type="ECO:0000259" key="6">
    <source>
        <dbReference type="PROSITE" id="PS50089"/>
    </source>
</evidence>
<keyword evidence="3" id="KW-0862">Zinc</keyword>
<organism evidence="7 8">
    <name type="scientific">Cymbomonas tetramitiformis</name>
    <dbReference type="NCBI Taxonomy" id="36881"/>
    <lineage>
        <taxon>Eukaryota</taxon>
        <taxon>Viridiplantae</taxon>
        <taxon>Chlorophyta</taxon>
        <taxon>Pyramimonadophyceae</taxon>
        <taxon>Pyramimonadales</taxon>
        <taxon>Pyramimonadaceae</taxon>
        <taxon>Cymbomonas</taxon>
    </lineage>
</organism>
<dbReference type="GO" id="GO:0061630">
    <property type="term" value="F:ubiquitin protein ligase activity"/>
    <property type="evidence" value="ECO:0007669"/>
    <property type="project" value="TreeGrafter"/>
</dbReference>
<dbReference type="SUPFAM" id="SSF57850">
    <property type="entry name" value="RING/U-box"/>
    <property type="match status" value="1"/>
</dbReference>
<evidence type="ECO:0000313" key="7">
    <source>
        <dbReference type="EMBL" id="KAK3246306.1"/>
    </source>
</evidence>
<dbReference type="PROSITE" id="PS50089">
    <property type="entry name" value="ZF_RING_2"/>
    <property type="match status" value="1"/>
</dbReference>
<evidence type="ECO:0000256" key="4">
    <source>
        <dbReference type="PROSITE-ProRule" id="PRU00175"/>
    </source>
</evidence>
<gene>
    <name evidence="7" type="ORF">CYMTET_44155</name>
</gene>
<evidence type="ECO:0000256" key="3">
    <source>
        <dbReference type="ARBA" id="ARBA00022833"/>
    </source>
</evidence>
<feature type="compositionally biased region" description="Polar residues" evidence="5">
    <location>
        <begin position="109"/>
        <end position="120"/>
    </location>
</feature>
<sequence length="414" mass="43950">MLIKAARTLVEHGADILARSGNGKTPISCAIHAEVRQYLQRCARQKRSGIPHSAGPPPVGPEELAAREAAANEAAAELLAEEQQERAASSLPKGRAKAGRKSKGKQKATQGPGQGVTTVVSGDAEQPITRPAEQDVNTAPPPLPEVDAAWPDRGEEPSAETSCNIDGNNSRYNGANSIESVLRADGGSNEGRSMLAGTAHGESRGQIPDSTVQEKDIKKRAKERQRKERQRERKRSDARGALLACLEPERGALGGSHALQEAIAQWQRVGHGRQASGMGGDDPDGNLMEEASRQLEALQVKERAAAKCHALEMLEDDMVRLASNVNAEAQAVGAAECGGHVTGESSSSGGGLGKEVKEAESALCVICMDQRREMVLVPCGHLVLCRKCSQRHITASKLCPVCKAPVREICKVFS</sequence>
<feature type="region of interest" description="Disordered" evidence="5">
    <location>
        <begin position="44"/>
        <end position="239"/>
    </location>
</feature>
<dbReference type="Gene3D" id="1.25.40.20">
    <property type="entry name" value="Ankyrin repeat-containing domain"/>
    <property type="match status" value="1"/>
</dbReference>
<feature type="compositionally biased region" description="Low complexity" evidence="5">
    <location>
        <begin position="67"/>
        <end position="78"/>
    </location>
</feature>